<keyword evidence="8" id="KW-1185">Reference proteome</keyword>
<dbReference type="RefSeq" id="WP_076176873.1">
    <property type="nucleotide sequence ID" value="NZ_MRTP01000024.1"/>
</dbReference>
<dbReference type="SUPFAM" id="SSF46689">
    <property type="entry name" value="Homeodomain-like"/>
    <property type="match status" value="2"/>
</dbReference>
<feature type="domain" description="GGDEF" evidence="6">
    <location>
        <begin position="380"/>
        <end position="513"/>
    </location>
</feature>
<feature type="transmembrane region" description="Helical" evidence="4">
    <location>
        <begin position="263"/>
        <end position="284"/>
    </location>
</feature>
<evidence type="ECO:0000256" key="4">
    <source>
        <dbReference type="SAM" id="Phobius"/>
    </source>
</evidence>
<dbReference type="InterPro" id="IPR018060">
    <property type="entry name" value="HTH_AraC"/>
</dbReference>
<evidence type="ECO:0000259" key="5">
    <source>
        <dbReference type="PROSITE" id="PS01124"/>
    </source>
</evidence>
<dbReference type="STRING" id="297318.BK138_34275"/>
<dbReference type="PROSITE" id="PS50887">
    <property type="entry name" value="GGDEF"/>
    <property type="match status" value="1"/>
</dbReference>
<keyword evidence="2" id="KW-0238">DNA-binding</keyword>
<feature type="transmembrane region" description="Helical" evidence="4">
    <location>
        <begin position="12"/>
        <end position="33"/>
    </location>
</feature>
<name>A0A1R1DZT4_9BACL</name>
<protein>
    <recommendedName>
        <fullName evidence="9">HTH araC/xylS-type domain-containing protein</fullName>
    </recommendedName>
</protein>
<organism evidence="7 8">
    <name type="scientific">Paenibacillus rhizosphaerae</name>
    <dbReference type="NCBI Taxonomy" id="297318"/>
    <lineage>
        <taxon>Bacteria</taxon>
        <taxon>Bacillati</taxon>
        <taxon>Bacillota</taxon>
        <taxon>Bacilli</taxon>
        <taxon>Bacillales</taxon>
        <taxon>Paenibacillaceae</taxon>
        <taxon>Paenibacillus</taxon>
    </lineage>
</organism>
<dbReference type="Pfam" id="PF12833">
    <property type="entry name" value="HTH_18"/>
    <property type="match status" value="1"/>
</dbReference>
<evidence type="ECO:0008006" key="9">
    <source>
        <dbReference type="Google" id="ProtNLM"/>
    </source>
</evidence>
<evidence type="ECO:0000259" key="6">
    <source>
        <dbReference type="PROSITE" id="PS50887"/>
    </source>
</evidence>
<evidence type="ECO:0000256" key="1">
    <source>
        <dbReference type="ARBA" id="ARBA00023015"/>
    </source>
</evidence>
<proteinExistence type="predicted"/>
<evidence type="ECO:0000256" key="3">
    <source>
        <dbReference type="ARBA" id="ARBA00023163"/>
    </source>
</evidence>
<dbReference type="AlphaFoldDB" id="A0A1R1DZT4"/>
<comment type="caution">
    <text evidence="7">The sequence shown here is derived from an EMBL/GenBank/DDBJ whole genome shotgun (WGS) entry which is preliminary data.</text>
</comment>
<keyword evidence="1" id="KW-0805">Transcription regulation</keyword>
<dbReference type="SMART" id="SM00342">
    <property type="entry name" value="HTH_ARAC"/>
    <property type="match status" value="1"/>
</dbReference>
<evidence type="ECO:0000313" key="8">
    <source>
        <dbReference type="Proteomes" id="UP000187172"/>
    </source>
</evidence>
<dbReference type="InterPro" id="IPR041522">
    <property type="entry name" value="CdaR_GGDEF"/>
</dbReference>
<dbReference type="PROSITE" id="PS01124">
    <property type="entry name" value="HTH_ARAC_FAMILY_2"/>
    <property type="match status" value="1"/>
</dbReference>
<keyword evidence="4" id="KW-1133">Transmembrane helix</keyword>
<gene>
    <name evidence="7" type="ORF">BK138_34275</name>
</gene>
<dbReference type="InterPro" id="IPR009057">
    <property type="entry name" value="Homeodomain-like_sf"/>
</dbReference>
<dbReference type="GO" id="GO:0043565">
    <property type="term" value="F:sequence-specific DNA binding"/>
    <property type="evidence" value="ECO:0007669"/>
    <property type="project" value="InterPro"/>
</dbReference>
<sequence length="746" mass="85737">MKTKSWYQRLLATYLPIFYLVIFFLIFVFFMTVSEMSRQQTSNANDSYAKYVMQALESALQNIDRDFYRELDTDPDIQAFLFRKDDGESEYLLNSRLANKFKTMGVSYPLIHSVYLYRDADRRVLTSNAIMSSDSFGDREFAEELASGREVPYTWTGVRDYRLFSFDPTTSVVSLARKVPLQYESRGFLVINVSVSGIRAMVDEMATQNVGSTAIFDASGRVIVGSVSDNLQGMSLVKSSYMMWEVRTGLIGGSAYRVILNFFYGWIALGFTAILLGTALIVFVTRRYTSPLDAIVRRIKSYSKSRSKELAVMAGGQLQFFETAFDHLLEIANLYTDVHHENLVYRRKTFFIELVGGERRIDASVWEEETGRFGMTNGFRELAIGILDIDKYPGFCGAYSYQDQNLIRFVISSVVKETAAEMRIAVWSEWLENERLTVLFYAEEPEPGLRSEVAVLCDRIRIWIQDNLEYTVTIGIGSVVEKLEDVPRSFDEAEEALTYKSSAGTNRIIAYSDTERGFQLDSFVYLQLIRSIAESFKLRDSDWKVKFAELVDHMQSRLFLRQDMVNLLQYMIFHISKEVWDLPAPYKEAWDRVTPELSGVLLDFDTLEDARERLEALLDEAAGWFEQLRPGKQNQELIRNVQAYIEAHYHSPDLSLGLLSSEFGIHQSNLSRLFKEEIGENFVDYLARIRILRAKELLQTTNDPIQDIAGRVGYLHYFSFNRVFKKIMGLTPGEYRRSTASELKGG</sequence>
<dbReference type="Gene3D" id="1.10.10.60">
    <property type="entry name" value="Homeodomain-like"/>
    <property type="match status" value="2"/>
</dbReference>
<feature type="domain" description="HTH araC/xylS-type" evidence="5">
    <location>
        <begin position="639"/>
        <end position="738"/>
    </location>
</feature>
<dbReference type="Pfam" id="PF17853">
    <property type="entry name" value="GGDEF_2"/>
    <property type="match status" value="1"/>
</dbReference>
<reference evidence="7 8" key="1">
    <citation type="submission" date="2016-11" db="EMBL/GenBank/DDBJ databases">
        <title>Paenibacillus species isolates.</title>
        <authorList>
            <person name="Beno S.M."/>
        </authorList>
    </citation>
    <scope>NUCLEOTIDE SEQUENCE [LARGE SCALE GENOMIC DNA]</scope>
    <source>
        <strain evidence="7 8">FSL R5-0378</strain>
    </source>
</reference>
<dbReference type="InterPro" id="IPR000160">
    <property type="entry name" value="GGDEF_dom"/>
</dbReference>
<dbReference type="PANTHER" id="PTHR43280">
    <property type="entry name" value="ARAC-FAMILY TRANSCRIPTIONAL REGULATOR"/>
    <property type="match status" value="1"/>
</dbReference>
<evidence type="ECO:0000313" key="7">
    <source>
        <dbReference type="EMBL" id="OMF45036.1"/>
    </source>
</evidence>
<accession>A0A1R1DZT4</accession>
<keyword evidence="4" id="KW-0812">Transmembrane</keyword>
<dbReference type="EMBL" id="MRTP01000024">
    <property type="protein sequence ID" value="OMF45036.1"/>
    <property type="molecule type" value="Genomic_DNA"/>
</dbReference>
<dbReference type="GO" id="GO:0003700">
    <property type="term" value="F:DNA-binding transcription factor activity"/>
    <property type="evidence" value="ECO:0007669"/>
    <property type="project" value="InterPro"/>
</dbReference>
<evidence type="ECO:0000256" key="2">
    <source>
        <dbReference type="ARBA" id="ARBA00023125"/>
    </source>
</evidence>
<keyword evidence="4" id="KW-0472">Membrane</keyword>
<keyword evidence="3" id="KW-0804">Transcription</keyword>
<dbReference type="Proteomes" id="UP000187172">
    <property type="component" value="Unassembled WGS sequence"/>
</dbReference>
<dbReference type="PANTHER" id="PTHR43280:SF28">
    <property type="entry name" value="HTH-TYPE TRANSCRIPTIONAL ACTIVATOR RHAS"/>
    <property type="match status" value="1"/>
</dbReference>